<dbReference type="Proteomes" id="UP000507222">
    <property type="component" value="Unassembled WGS sequence"/>
</dbReference>
<reference evidence="2 3" key="1">
    <citation type="submission" date="2020-05" db="EMBL/GenBank/DDBJ databases">
        <authorList>
            <person name="Campoy J."/>
            <person name="Schneeberger K."/>
            <person name="Spophaly S."/>
        </authorList>
    </citation>
    <scope>NUCLEOTIDE SEQUENCE [LARGE SCALE GENOMIC DNA]</scope>
    <source>
        <strain evidence="2">PruArmRojPasFocal</strain>
    </source>
</reference>
<protein>
    <submittedName>
        <fullName evidence="2">Uncharacterized protein</fullName>
    </submittedName>
</protein>
<dbReference type="EMBL" id="CAEKDK010000001">
    <property type="protein sequence ID" value="CAB4267477.1"/>
    <property type="molecule type" value="Genomic_DNA"/>
</dbReference>
<proteinExistence type="predicted"/>
<evidence type="ECO:0000313" key="2">
    <source>
        <dbReference type="EMBL" id="CAB4267477.1"/>
    </source>
</evidence>
<feature type="region of interest" description="Disordered" evidence="1">
    <location>
        <begin position="1"/>
        <end position="20"/>
    </location>
</feature>
<accession>A0A6J5TWA0</accession>
<sequence>MEASLAAGERPPSPEDGEEEVLVKRWTKDLNSLGLAWYRSMNQAHCTTGQTNL</sequence>
<gene>
    <name evidence="2" type="ORF">CURHAP_LOCUS10176</name>
</gene>
<evidence type="ECO:0000256" key="1">
    <source>
        <dbReference type="SAM" id="MobiDB-lite"/>
    </source>
</evidence>
<organism evidence="2 3">
    <name type="scientific">Prunus armeniaca</name>
    <name type="common">Apricot</name>
    <name type="synonym">Armeniaca vulgaris</name>
    <dbReference type="NCBI Taxonomy" id="36596"/>
    <lineage>
        <taxon>Eukaryota</taxon>
        <taxon>Viridiplantae</taxon>
        <taxon>Streptophyta</taxon>
        <taxon>Embryophyta</taxon>
        <taxon>Tracheophyta</taxon>
        <taxon>Spermatophyta</taxon>
        <taxon>Magnoliopsida</taxon>
        <taxon>eudicotyledons</taxon>
        <taxon>Gunneridae</taxon>
        <taxon>Pentapetalae</taxon>
        <taxon>rosids</taxon>
        <taxon>fabids</taxon>
        <taxon>Rosales</taxon>
        <taxon>Rosaceae</taxon>
        <taxon>Amygdaloideae</taxon>
        <taxon>Amygdaleae</taxon>
        <taxon>Prunus</taxon>
    </lineage>
</organism>
<dbReference type="AlphaFoldDB" id="A0A6J5TWA0"/>
<name>A0A6J5TWA0_PRUAR</name>
<evidence type="ECO:0000313" key="3">
    <source>
        <dbReference type="Proteomes" id="UP000507222"/>
    </source>
</evidence>